<organism evidence="2 3">
    <name type="scientific">Allacma fusca</name>
    <dbReference type="NCBI Taxonomy" id="39272"/>
    <lineage>
        <taxon>Eukaryota</taxon>
        <taxon>Metazoa</taxon>
        <taxon>Ecdysozoa</taxon>
        <taxon>Arthropoda</taxon>
        <taxon>Hexapoda</taxon>
        <taxon>Collembola</taxon>
        <taxon>Symphypleona</taxon>
        <taxon>Sminthuridae</taxon>
        <taxon>Allacma</taxon>
    </lineage>
</organism>
<keyword evidence="3" id="KW-1185">Reference proteome</keyword>
<keyword evidence="1" id="KW-1133">Transmembrane helix</keyword>
<sequence>MGLFPEKDVTEVLVNKSKSAQYLSRYEDHMRISDTMKTTKFVVVFLVLTAALFLSLFLHLGYTFKLNYFNLHFNRSTIKFLADIIPVSVTYPRNSRVERFKYDNGTFKTNYLYNRSRNKNFVRNETIRLPKALLFTSSDAPVKNRSNLSAVSSTYNEDQEKLILIYTKSYGERWLPKSWPRDGDLFFLDSPDFTCPRKCVFTDNKNFSS</sequence>
<dbReference type="EMBL" id="CAJVCH010529160">
    <property type="protein sequence ID" value="CAG7823345.1"/>
    <property type="molecule type" value="Genomic_DNA"/>
</dbReference>
<comment type="caution">
    <text evidence="2">The sequence shown here is derived from an EMBL/GenBank/DDBJ whole genome shotgun (WGS) entry which is preliminary data.</text>
</comment>
<keyword evidence="1" id="KW-0472">Membrane</keyword>
<gene>
    <name evidence="2" type="ORF">AFUS01_LOCUS33567</name>
</gene>
<feature type="non-terminal residue" evidence="2">
    <location>
        <position position="1"/>
    </location>
</feature>
<proteinExistence type="predicted"/>
<feature type="transmembrane region" description="Helical" evidence="1">
    <location>
        <begin position="41"/>
        <end position="62"/>
    </location>
</feature>
<name>A0A8J2L1A6_9HEXA</name>
<protein>
    <submittedName>
        <fullName evidence="2">Uncharacterized protein</fullName>
    </submittedName>
</protein>
<keyword evidence="1" id="KW-0812">Transmembrane</keyword>
<dbReference type="Proteomes" id="UP000708208">
    <property type="component" value="Unassembled WGS sequence"/>
</dbReference>
<reference evidence="2" key="1">
    <citation type="submission" date="2021-06" db="EMBL/GenBank/DDBJ databases">
        <authorList>
            <person name="Hodson N. C."/>
            <person name="Mongue J. A."/>
            <person name="Jaron S. K."/>
        </authorList>
    </citation>
    <scope>NUCLEOTIDE SEQUENCE</scope>
</reference>
<evidence type="ECO:0000313" key="2">
    <source>
        <dbReference type="EMBL" id="CAG7823345.1"/>
    </source>
</evidence>
<accession>A0A8J2L1A6</accession>
<evidence type="ECO:0000256" key="1">
    <source>
        <dbReference type="SAM" id="Phobius"/>
    </source>
</evidence>
<evidence type="ECO:0000313" key="3">
    <source>
        <dbReference type="Proteomes" id="UP000708208"/>
    </source>
</evidence>
<dbReference type="AlphaFoldDB" id="A0A8J2L1A6"/>